<dbReference type="InterPro" id="IPR000727">
    <property type="entry name" value="T_SNARE_dom"/>
</dbReference>
<sequence length="271" mass="30763">MSLDLSFNRLSNLLSELSDRLDELTRLRRLSGPDDIQIGSESGLDDVRDTVIKAFNSLKSLDLQLNDHRDTNTVNRFDASLERYTKLVDGLKSFDPLLATYSFVPTFKKEIPVKTVSEEVPQLKRAKSVRFKDNLIEPPSVSLNASTPGPYRDNPLAKPASTVEEEGPRSLSNQQIFIDNQQEMFAQDEILSQLASSISRQNQMGGTIGTELNDHMVILEDLEMMVDHSDRNLRRAKTRLDRFSERLKENGEWTTIFVLIVILLLLLTVLK</sequence>
<evidence type="ECO:0000313" key="4">
    <source>
        <dbReference type="EMBL" id="CDK29833.1"/>
    </source>
</evidence>
<proteinExistence type="predicted"/>
<keyword evidence="5" id="KW-1185">Reference proteome</keyword>
<organism evidence="4 5">
    <name type="scientific">Kuraishia capsulata CBS 1993</name>
    <dbReference type="NCBI Taxonomy" id="1382522"/>
    <lineage>
        <taxon>Eukaryota</taxon>
        <taxon>Fungi</taxon>
        <taxon>Dikarya</taxon>
        <taxon>Ascomycota</taxon>
        <taxon>Saccharomycotina</taxon>
        <taxon>Pichiomycetes</taxon>
        <taxon>Pichiales</taxon>
        <taxon>Pichiaceae</taxon>
        <taxon>Kuraishia</taxon>
    </lineage>
</organism>
<reference evidence="4" key="2">
    <citation type="submission" date="2014-02" db="EMBL/GenBank/DDBJ databases">
        <title>Complete DNA sequence of /Kuraishia capsulata/ illustrates novel genomic features among budding yeasts (/Saccharomycotina/).</title>
        <authorList>
            <person name="Morales L."/>
            <person name="Noel B."/>
            <person name="Porcel B."/>
            <person name="Marcet-Houben M."/>
            <person name="Hullo M-F."/>
            <person name="Sacerdot C."/>
            <person name="Tekaia F."/>
            <person name="Leh-Louis V."/>
            <person name="Despons L."/>
            <person name="Khanna V."/>
            <person name="Aury J-M."/>
            <person name="Barbe V."/>
            <person name="Couloux A."/>
            <person name="Labadie K."/>
            <person name="Pelletier E."/>
            <person name="Souciet J-L."/>
            <person name="Boekhout T."/>
            <person name="Gabaldon T."/>
            <person name="Wincker P."/>
            <person name="Dujon B."/>
        </authorList>
    </citation>
    <scope>NUCLEOTIDE SEQUENCE</scope>
    <source>
        <strain evidence="4">CBS 1993</strain>
    </source>
</reference>
<protein>
    <recommendedName>
        <fullName evidence="3">t-SNARE coiled-coil homology domain-containing protein</fullName>
    </recommendedName>
</protein>
<dbReference type="GeneID" id="34523204"/>
<gene>
    <name evidence="4" type="ORF">KUCA_T00005827001</name>
</gene>
<feature type="region of interest" description="Disordered" evidence="1">
    <location>
        <begin position="139"/>
        <end position="169"/>
    </location>
</feature>
<evidence type="ECO:0000313" key="5">
    <source>
        <dbReference type="Proteomes" id="UP000019384"/>
    </source>
</evidence>
<dbReference type="Pfam" id="PF05739">
    <property type="entry name" value="SNARE"/>
    <property type="match status" value="1"/>
</dbReference>
<dbReference type="EMBL" id="HG793131">
    <property type="protein sequence ID" value="CDK29833.1"/>
    <property type="molecule type" value="Genomic_DNA"/>
</dbReference>
<dbReference type="CDD" id="cd15859">
    <property type="entry name" value="SNARE_SYN8"/>
    <property type="match status" value="1"/>
</dbReference>
<evidence type="ECO:0000259" key="3">
    <source>
        <dbReference type="PROSITE" id="PS50192"/>
    </source>
</evidence>
<name>W6MTN7_9ASCO</name>
<dbReference type="SUPFAM" id="SSF58038">
    <property type="entry name" value="SNARE fusion complex"/>
    <property type="match status" value="1"/>
</dbReference>
<dbReference type="RefSeq" id="XP_022461816.1">
    <property type="nucleotide sequence ID" value="XM_022602919.1"/>
</dbReference>
<dbReference type="PROSITE" id="PS50192">
    <property type="entry name" value="T_SNARE"/>
    <property type="match status" value="1"/>
</dbReference>
<accession>W6MTN7</accession>
<dbReference type="Proteomes" id="UP000019384">
    <property type="component" value="Unassembled WGS sequence"/>
</dbReference>
<dbReference type="OrthoDB" id="244190at2759"/>
<keyword evidence="2" id="KW-0472">Membrane</keyword>
<keyword evidence="2" id="KW-1133">Transmembrane helix</keyword>
<feature type="domain" description="T-SNARE coiled-coil homology" evidence="3">
    <location>
        <begin position="181"/>
        <end position="243"/>
    </location>
</feature>
<dbReference type="HOGENOM" id="CLU_053570_2_0_1"/>
<dbReference type="Gene3D" id="1.20.5.110">
    <property type="match status" value="1"/>
</dbReference>
<feature type="transmembrane region" description="Helical" evidence="2">
    <location>
        <begin position="253"/>
        <end position="270"/>
    </location>
</feature>
<dbReference type="AlphaFoldDB" id="W6MTN7"/>
<dbReference type="STRING" id="1382522.W6MTN7"/>
<reference evidence="4" key="1">
    <citation type="submission" date="2013-12" db="EMBL/GenBank/DDBJ databases">
        <authorList>
            <person name="Genoscope - CEA"/>
        </authorList>
    </citation>
    <scope>NUCLEOTIDE SEQUENCE</scope>
    <source>
        <strain evidence="4">CBS 1993</strain>
    </source>
</reference>
<dbReference type="SMART" id="SM00397">
    <property type="entry name" value="t_SNARE"/>
    <property type="match status" value="1"/>
</dbReference>
<keyword evidence="2" id="KW-0812">Transmembrane</keyword>
<evidence type="ECO:0000256" key="1">
    <source>
        <dbReference type="SAM" id="MobiDB-lite"/>
    </source>
</evidence>
<evidence type="ECO:0000256" key="2">
    <source>
        <dbReference type="SAM" id="Phobius"/>
    </source>
</evidence>